<accession>A0ABW7KZT1</accession>
<feature type="domain" description="Transposase IS116/IS110/IS902 C-terminal" evidence="3">
    <location>
        <begin position="264"/>
        <end position="348"/>
    </location>
</feature>
<evidence type="ECO:0000256" key="1">
    <source>
        <dbReference type="SAM" id="Coils"/>
    </source>
</evidence>
<reference evidence="4 5" key="1">
    <citation type="submission" date="2024-10" db="EMBL/GenBank/DDBJ databases">
        <authorList>
            <person name="Riesco R."/>
        </authorList>
    </citation>
    <scope>NUCLEOTIDE SEQUENCE [LARGE SCALE GENOMIC DNA]</scope>
    <source>
        <strain evidence="4 5">NCIMB 15448</strain>
    </source>
</reference>
<comment type="caution">
    <text evidence="4">The sequence shown here is derived from an EMBL/GenBank/DDBJ whole genome shotgun (WGS) entry which is preliminary data.</text>
</comment>
<feature type="coiled-coil region" evidence="1">
    <location>
        <begin position="145"/>
        <end position="176"/>
    </location>
</feature>
<dbReference type="InterPro" id="IPR003346">
    <property type="entry name" value="Transposase_20"/>
</dbReference>
<dbReference type="InterPro" id="IPR002525">
    <property type="entry name" value="Transp_IS110-like_N"/>
</dbReference>
<dbReference type="RefSeq" id="WP_395126759.1">
    <property type="nucleotide sequence ID" value="NZ_JBIMSP010000160.1"/>
</dbReference>
<gene>
    <name evidence="4" type="ORF">ACHIPV_30255</name>
</gene>
<organism evidence="4 5">
    <name type="scientific">Antrihabitans spumae</name>
    <dbReference type="NCBI Taxonomy" id="3373370"/>
    <lineage>
        <taxon>Bacteria</taxon>
        <taxon>Bacillati</taxon>
        <taxon>Actinomycetota</taxon>
        <taxon>Actinomycetes</taxon>
        <taxon>Mycobacteriales</taxon>
        <taxon>Nocardiaceae</taxon>
        <taxon>Antrihabitans</taxon>
    </lineage>
</organism>
<sequence>MEEIDESAQPFDRVAALDIGKAVLTACVRVPNPDRPGRWCQDVREYSTLSASLLEMSDWLRCEQVQVVSMEATGDYWKPVYYLLEAEGHMCWLLNAKHVKNVPGRAKTDKLDAVWLAKVTERGMCGPSLVHPKPIRHLRDLTRYRRSLIQEQTREKQRLEKLLEDAQIKLSSVISELFGVSGRQMIEAMISGQRNPTVLAEMAHGTMRRKIPLLREALTGHFEDHHAFLAARMLTRVDALSADIDAVSEQIEEVIAPFARQVAQLDEIVGIGSRAAQDLIAEIGVDMTRFPTAAHLASWAKFAPMDKRSAGKGRAATTGKGNPYLAGTLGEVVAALSRTDTFLAARYQRLVKRRGKSRAIVAVGNSVLTVVWHLLSDPEAHFKDLGSGYYESKINKARRQASLTRQLEQLTGQKVELGPAA</sequence>
<dbReference type="EMBL" id="JBIMSP010000160">
    <property type="protein sequence ID" value="MFH5246096.1"/>
    <property type="molecule type" value="Genomic_DNA"/>
</dbReference>
<proteinExistence type="predicted"/>
<dbReference type="PANTHER" id="PTHR33055">
    <property type="entry name" value="TRANSPOSASE FOR INSERTION SEQUENCE ELEMENT IS1111A"/>
    <property type="match status" value="1"/>
</dbReference>
<name>A0ABW7KZT1_9NOCA</name>
<dbReference type="Pfam" id="PF02371">
    <property type="entry name" value="Transposase_20"/>
    <property type="match status" value="1"/>
</dbReference>
<dbReference type="NCBIfam" id="NF033542">
    <property type="entry name" value="transpos_IS110"/>
    <property type="match status" value="1"/>
</dbReference>
<evidence type="ECO:0000259" key="3">
    <source>
        <dbReference type="Pfam" id="PF02371"/>
    </source>
</evidence>
<evidence type="ECO:0000313" key="5">
    <source>
        <dbReference type="Proteomes" id="UP001609176"/>
    </source>
</evidence>
<protein>
    <submittedName>
        <fullName evidence="4">IS110 family transposase</fullName>
    </submittedName>
</protein>
<dbReference type="Pfam" id="PF01548">
    <property type="entry name" value="DEDD_Tnp_IS110"/>
    <property type="match status" value="1"/>
</dbReference>
<dbReference type="Proteomes" id="UP001609176">
    <property type="component" value="Unassembled WGS sequence"/>
</dbReference>
<dbReference type="InterPro" id="IPR047650">
    <property type="entry name" value="Transpos_IS110"/>
</dbReference>
<evidence type="ECO:0000313" key="4">
    <source>
        <dbReference type="EMBL" id="MFH5246096.1"/>
    </source>
</evidence>
<dbReference type="PANTHER" id="PTHR33055:SF15">
    <property type="entry name" value="TRANSPOSASE-RELATED"/>
    <property type="match status" value="1"/>
</dbReference>
<evidence type="ECO:0000259" key="2">
    <source>
        <dbReference type="Pfam" id="PF01548"/>
    </source>
</evidence>
<feature type="domain" description="Transposase IS110-like N-terminal" evidence="2">
    <location>
        <begin position="16"/>
        <end position="165"/>
    </location>
</feature>
<keyword evidence="1" id="KW-0175">Coiled coil</keyword>